<evidence type="ECO:0000313" key="1">
    <source>
        <dbReference type="EMBL" id="GFD09648.1"/>
    </source>
</evidence>
<organism evidence="1">
    <name type="scientific">Tanacetum cinerariifolium</name>
    <name type="common">Dalmatian daisy</name>
    <name type="synonym">Chrysanthemum cinerariifolium</name>
    <dbReference type="NCBI Taxonomy" id="118510"/>
    <lineage>
        <taxon>Eukaryota</taxon>
        <taxon>Viridiplantae</taxon>
        <taxon>Streptophyta</taxon>
        <taxon>Embryophyta</taxon>
        <taxon>Tracheophyta</taxon>
        <taxon>Spermatophyta</taxon>
        <taxon>Magnoliopsida</taxon>
        <taxon>eudicotyledons</taxon>
        <taxon>Gunneridae</taxon>
        <taxon>Pentapetalae</taxon>
        <taxon>asterids</taxon>
        <taxon>campanulids</taxon>
        <taxon>Asterales</taxon>
        <taxon>Asteraceae</taxon>
        <taxon>Asteroideae</taxon>
        <taxon>Anthemideae</taxon>
        <taxon>Anthemidinae</taxon>
        <taxon>Tanacetum</taxon>
    </lineage>
</organism>
<reference evidence="1" key="1">
    <citation type="journal article" date="2019" name="Sci. Rep.">
        <title>Draft genome of Tanacetum cinerariifolium, the natural source of mosquito coil.</title>
        <authorList>
            <person name="Yamashiro T."/>
            <person name="Shiraishi A."/>
            <person name="Satake H."/>
            <person name="Nakayama K."/>
        </authorList>
    </citation>
    <scope>NUCLEOTIDE SEQUENCE</scope>
</reference>
<feature type="non-terminal residue" evidence="1">
    <location>
        <position position="1"/>
    </location>
</feature>
<sequence length="78" mass="8882">KDRRAHARTVRLMESEARLSYEAWVQSMDASDTTRTEVMSLRTTVLAHLLKIAGLRAADRTRQTQLVEALTLLKTLQT</sequence>
<gene>
    <name evidence="1" type="ORF">Tci_881617</name>
</gene>
<protein>
    <submittedName>
        <fullName evidence="1">Uncharacterized protein</fullName>
    </submittedName>
</protein>
<accession>A0A699TKI2</accession>
<dbReference type="AlphaFoldDB" id="A0A699TKI2"/>
<comment type="caution">
    <text evidence="1">The sequence shown here is derived from an EMBL/GenBank/DDBJ whole genome shotgun (WGS) entry which is preliminary data.</text>
</comment>
<dbReference type="EMBL" id="BKCJ011246984">
    <property type="protein sequence ID" value="GFD09648.1"/>
    <property type="molecule type" value="Genomic_DNA"/>
</dbReference>
<name>A0A699TKI2_TANCI</name>
<proteinExistence type="predicted"/>